<name>A0A6P1Y2F4_9SPIR</name>
<dbReference type="EMBL" id="CP048020">
    <property type="protein sequence ID" value="QHX44008.1"/>
    <property type="molecule type" value="Genomic_DNA"/>
</dbReference>
<gene>
    <name evidence="1" type="ORF">GWP43_11755</name>
</gene>
<dbReference type="Proteomes" id="UP000464374">
    <property type="component" value="Chromosome"/>
</dbReference>
<dbReference type="AlphaFoldDB" id="A0A6P1Y2F4"/>
<protein>
    <submittedName>
        <fullName evidence="1">YkgJ family cysteine cluster protein</fullName>
    </submittedName>
</protein>
<dbReference type="Pfam" id="PF03692">
    <property type="entry name" value="CxxCxxCC"/>
    <property type="match status" value="1"/>
</dbReference>
<evidence type="ECO:0000313" key="2">
    <source>
        <dbReference type="Proteomes" id="UP000464374"/>
    </source>
</evidence>
<dbReference type="RefSeq" id="WP_162664307.1">
    <property type="nucleotide sequence ID" value="NZ_CP048020.1"/>
</dbReference>
<proteinExistence type="predicted"/>
<reference evidence="1 2" key="1">
    <citation type="submission" date="2020-01" db="EMBL/GenBank/DDBJ databases">
        <title>Complete genome sequence of a human oral phylogroup 1 Treponema sp. strain ATCC 700766, originally isolated from periodontitis dental plaque.</title>
        <authorList>
            <person name="Chan Y."/>
            <person name="Huo Y.-B."/>
            <person name="Yu X.-L."/>
            <person name="Zeng H."/>
            <person name="Leung W.-K."/>
            <person name="Watt R.M."/>
        </authorList>
    </citation>
    <scope>NUCLEOTIDE SEQUENCE [LARGE SCALE GENOMIC DNA]</scope>
    <source>
        <strain evidence="1 2">OMZ 804</strain>
    </source>
</reference>
<dbReference type="KEGG" id="trz:GWP43_11755"/>
<dbReference type="InterPro" id="IPR005358">
    <property type="entry name" value="Puta_zinc/iron-chelating_dom"/>
</dbReference>
<sequence>MIKEAEKFAGTVIYDILTAVDSLYNDIDADQKIWKAKSPMQCPDGCGSCCVHFEPEVYEAEALYLAAWMLENQSERAERIAEADSGASIGGDGCVLFDPESPYHCTVYGGRCLICRLFGFSGDHGKDRRIRWKPCRYMEPSVVAGNAAGGISGTPINGTGTVQDVQTGRQYGEEEMMRLFGAVPPYMGAASSSLLALNPDDTHPLPLRIALPAAIKKLKMLLHFITPPEPDCPSPHPLSA</sequence>
<evidence type="ECO:0000313" key="1">
    <source>
        <dbReference type="EMBL" id="QHX44008.1"/>
    </source>
</evidence>
<accession>A0A6P1Y2F4</accession>
<organism evidence="1 2">
    <name type="scientific">Treponema vincentii</name>
    <dbReference type="NCBI Taxonomy" id="69710"/>
    <lineage>
        <taxon>Bacteria</taxon>
        <taxon>Pseudomonadati</taxon>
        <taxon>Spirochaetota</taxon>
        <taxon>Spirochaetia</taxon>
        <taxon>Spirochaetales</taxon>
        <taxon>Treponemataceae</taxon>
        <taxon>Treponema</taxon>
    </lineage>
</organism>